<dbReference type="EMBL" id="CAEZTS010000024">
    <property type="protein sequence ID" value="CAB4571599.1"/>
    <property type="molecule type" value="Genomic_DNA"/>
</dbReference>
<proteinExistence type="predicted"/>
<dbReference type="SUPFAM" id="SSF55811">
    <property type="entry name" value="Nudix"/>
    <property type="match status" value="1"/>
</dbReference>
<dbReference type="Gene3D" id="3.90.79.10">
    <property type="entry name" value="Nucleoside Triphosphate Pyrophosphohydrolase"/>
    <property type="match status" value="1"/>
</dbReference>
<dbReference type="PANTHER" id="PTHR11839:SF22">
    <property type="entry name" value="NUDIX HYDROLASE 26, CHLOROPLASTIC"/>
    <property type="match status" value="1"/>
</dbReference>
<name>A0A6J6E8K4_9ZZZZ</name>
<dbReference type="GO" id="GO:0019693">
    <property type="term" value="P:ribose phosphate metabolic process"/>
    <property type="evidence" value="ECO:0007669"/>
    <property type="project" value="TreeGrafter"/>
</dbReference>
<dbReference type="InterPro" id="IPR020084">
    <property type="entry name" value="NUDIX_hydrolase_CS"/>
</dbReference>
<dbReference type="PROSITE" id="PS00893">
    <property type="entry name" value="NUDIX_BOX"/>
    <property type="match status" value="1"/>
</dbReference>
<dbReference type="PROSITE" id="PS51462">
    <property type="entry name" value="NUDIX"/>
    <property type="match status" value="1"/>
</dbReference>
<gene>
    <name evidence="3" type="ORF">UFOPK1722_00420</name>
</gene>
<protein>
    <submittedName>
        <fullName evidence="3">Unannotated protein</fullName>
    </submittedName>
</protein>
<dbReference type="PRINTS" id="PR00502">
    <property type="entry name" value="NUDIXFAMILY"/>
</dbReference>
<dbReference type="GO" id="GO:0006753">
    <property type="term" value="P:nucleoside phosphate metabolic process"/>
    <property type="evidence" value="ECO:0007669"/>
    <property type="project" value="TreeGrafter"/>
</dbReference>
<keyword evidence="1" id="KW-0378">Hydrolase</keyword>
<dbReference type="GO" id="GO:0034432">
    <property type="term" value="F:bis(5'-adenosyl)-pentaphosphatase activity"/>
    <property type="evidence" value="ECO:0007669"/>
    <property type="project" value="TreeGrafter"/>
</dbReference>
<dbReference type="InterPro" id="IPR015797">
    <property type="entry name" value="NUDIX_hydrolase-like_dom_sf"/>
</dbReference>
<sequence>MGTQQFRAGVALIVRRENGDIMAFERVDTPGAWQLPQGGLDTGEEPVDAAWRELREETGLTVEHVRLVFELPEWIAYEWPPDIRERTHEGHKRRGQIQKWFLFGVLDDEVEPRPDMHEFGDWRWMDPHHLVAHVVDFRRDAYARAFSRILP</sequence>
<dbReference type="Pfam" id="PF00293">
    <property type="entry name" value="NUDIX"/>
    <property type="match status" value="1"/>
</dbReference>
<evidence type="ECO:0000313" key="3">
    <source>
        <dbReference type="EMBL" id="CAB4571599.1"/>
    </source>
</evidence>
<reference evidence="3" key="1">
    <citation type="submission" date="2020-05" db="EMBL/GenBank/DDBJ databases">
        <authorList>
            <person name="Chiriac C."/>
            <person name="Salcher M."/>
            <person name="Ghai R."/>
            <person name="Kavagutti S V."/>
        </authorList>
    </citation>
    <scope>NUCLEOTIDE SEQUENCE</scope>
</reference>
<dbReference type="AlphaFoldDB" id="A0A6J6E8K4"/>
<dbReference type="PANTHER" id="PTHR11839">
    <property type="entry name" value="UDP/ADP-SUGAR PYROPHOSPHATASE"/>
    <property type="match status" value="1"/>
</dbReference>
<feature type="domain" description="Nudix hydrolase" evidence="2">
    <location>
        <begin position="5"/>
        <end position="147"/>
    </location>
</feature>
<accession>A0A6J6E8K4</accession>
<dbReference type="InterPro" id="IPR000086">
    <property type="entry name" value="NUDIX_hydrolase_dom"/>
</dbReference>
<dbReference type="GO" id="GO:0008893">
    <property type="term" value="F:guanosine-3',5'-bis(diphosphate) 3'-diphosphatase activity"/>
    <property type="evidence" value="ECO:0007669"/>
    <property type="project" value="TreeGrafter"/>
</dbReference>
<evidence type="ECO:0000256" key="1">
    <source>
        <dbReference type="ARBA" id="ARBA00022801"/>
    </source>
</evidence>
<evidence type="ECO:0000259" key="2">
    <source>
        <dbReference type="PROSITE" id="PS51462"/>
    </source>
</evidence>
<dbReference type="GO" id="GO:0009507">
    <property type="term" value="C:chloroplast"/>
    <property type="evidence" value="ECO:0007669"/>
    <property type="project" value="TreeGrafter"/>
</dbReference>
<dbReference type="InterPro" id="IPR020476">
    <property type="entry name" value="Nudix_hydrolase"/>
</dbReference>
<organism evidence="3">
    <name type="scientific">freshwater metagenome</name>
    <dbReference type="NCBI Taxonomy" id="449393"/>
    <lineage>
        <taxon>unclassified sequences</taxon>
        <taxon>metagenomes</taxon>
        <taxon>ecological metagenomes</taxon>
    </lineage>
</organism>